<dbReference type="RefSeq" id="WP_003108305.1">
    <property type="nucleotide sequence ID" value="NZ_CP025420.1"/>
</dbReference>
<name>A0A0S3TFW4_9STRE</name>
<dbReference type="Gene3D" id="3.40.190.10">
    <property type="entry name" value="Periplasmic binding protein-like II"/>
    <property type="match status" value="1"/>
</dbReference>
<dbReference type="Pfam" id="PF03816">
    <property type="entry name" value="LytR_cpsA_psr"/>
    <property type="match status" value="1"/>
</dbReference>
<evidence type="ECO:0000259" key="2">
    <source>
        <dbReference type="Pfam" id="PF02916"/>
    </source>
</evidence>
<sequence length="487" mass="53660">MAAKSRSRRGSTSNGSRSFSVINLALLLLFTVLSLIITFLMYTYNFLAFHHFNLIVAGILFLLFLLWLILIIRKRARFLSMITLIIANIILAITLFAFKQTIDFTAQMNKTASFSEVEMLVVVPKDSSIQSVSELKEVDAPTDMDASNIHSLLKRIKEDKKIDLASNNVASYKEAYDKMMIGSSKAMVLNSAYGSLIEQSDANYRDKVKTIYTYKVKKAIKSSNKLSSNKDSFNVYISGIDTYGAISTVSRSDVNIILTANTKTHKVLLTTTPRDSYVKIPGGGGDQYDKLTHAGIYGVETSMATLESLYDIKINNYARINFSTFMDLIDLLGGIEVNNDQAFSANGYDFPQGRIALNSKQALTFVRERHSLQGGDNDRGKNQEKVISAVIQKLSTIKSPAQFTSIVTGLQNSIQTNLSLNQLMTLANSQVADKSSYTVTSQDVTGSGSTGELPSYAMPGSALYMLKLDDQSVETAKEAIKNTMEGN</sequence>
<comment type="similarity">
    <text evidence="1">Belongs to the LytR/CpsA/Psr (LCP) family.</text>
</comment>
<feature type="domain" description="DNA polymerase processivity factor" evidence="2">
    <location>
        <begin position="77"/>
        <end position="189"/>
    </location>
</feature>
<dbReference type="NCBIfam" id="TIGR00350">
    <property type="entry name" value="lytR_cpsA_psr"/>
    <property type="match status" value="1"/>
</dbReference>
<gene>
    <name evidence="4" type="primary">cpsA</name>
</gene>
<dbReference type="AlphaFoldDB" id="A0A0S3TFW4"/>
<dbReference type="Gene3D" id="3.40.630.190">
    <property type="entry name" value="LCP protein"/>
    <property type="match status" value="1"/>
</dbReference>
<evidence type="ECO:0000259" key="3">
    <source>
        <dbReference type="Pfam" id="PF03816"/>
    </source>
</evidence>
<dbReference type="PANTHER" id="PTHR33392:SF6">
    <property type="entry name" value="POLYISOPRENYL-TEICHOIC ACID--PEPTIDOGLYCAN TEICHOIC ACID TRANSFERASE TAGU"/>
    <property type="match status" value="1"/>
</dbReference>
<dbReference type="PANTHER" id="PTHR33392">
    <property type="entry name" value="POLYISOPRENYL-TEICHOIC ACID--PEPTIDOGLYCAN TEICHOIC ACID TRANSFERASE TAGU"/>
    <property type="match status" value="1"/>
</dbReference>
<organism evidence="4">
    <name type="scientific">Streptococcus parauberis</name>
    <dbReference type="NCBI Taxonomy" id="1348"/>
    <lineage>
        <taxon>Bacteria</taxon>
        <taxon>Bacillati</taxon>
        <taxon>Bacillota</taxon>
        <taxon>Bacilli</taxon>
        <taxon>Lactobacillales</taxon>
        <taxon>Streptococcaceae</taxon>
        <taxon>Streptococcus</taxon>
    </lineage>
</organism>
<dbReference type="EMBL" id="LC060252">
    <property type="protein sequence ID" value="BAU03992.1"/>
    <property type="molecule type" value="Genomic_DNA"/>
</dbReference>
<dbReference type="InterPro" id="IPR004474">
    <property type="entry name" value="LytR_CpsA_psr"/>
</dbReference>
<proteinExistence type="inferred from homology"/>
<evidence type="ECO:0000256" key="1">
    <source>
        <dbReference type="ARBA" id="ARBA00006068"/>
    </source>
</evidence>
<dbReference type="InterPro" id="IPR050922">
    <property type="entry name" value="LytR/CpsA/Psr_CW_biosynth"/>
</dbReference>
<dbReference type="InterPro" id="IPR004190">
    <property type="entry name" value="DNA_pol_proc_fac"/>
</dbReference>
<protein>
    <submittedName>
        <fullName evidence="4">LytR family transcriptional regulator</fullName>
    </submittedName>
</protein>
<feature type="domain" description="Cell envelope-related transcriptional attenuator" evidence="3">
    <location>
        <begin position="251"/>
        <end position="395"/>
    </location>
</feature>
<dbReference type="GO" id="GO:0006260">
    <property type="term" value="P:DNA replication"/>
    <property type="evidence" value="ECO:0007669"/>
    <property type="project" value="InterPro"/>
</dbReference>
<accession>A0A0S3TFW4</accession>
<dbReference type="Pfam" id="PF02916">
    <property type="entry name" value="DNA_PPF"/>
    <property type="match status" value="1"/>
</dbReference>
<reference evidence="4" key="1">
    <citation type="journal article" date="2015" name="Fish Pathol.">
        <title>Structure of Genetic Loci for Capsular Polysaccharide Biosynthesis in Streptococcus parauberis isolated from Japanese flounder.</title>
        <authorList>
            <person name="Tu C."/>
            <person name="Suga K."/>
            <person name="Kanai K."/>
        </authorList>
    </citation>
    <scope>NUCLEOTIDE SEQUENCE</scope>
    <source>
        <strain evidence="4">KRS-02083</strain>
    </source>
</reference>
<evidence type="ECO:0000313" key="4">
    <source>
        <dbReference type="EMBL" id="BAU03992.1"/>
    </source>
</evidence>